<evidence type="ECO:0000313" key="5">
    <source>
        <dbReference type="Proteomes" id="UP001056436"/>
    </source>
</evidence>
<dbReference type="AlphaFoldDB" id="A0A9P9XSZ3"/>
<reference evidence="4" key="1">
    <citation type="submission" date="2019-01" db="EMBL/GenBank/DDBJ databases">
        <title>Colletotrichum abscissum LGMF1257.</title>
        <authorList>
            <person name="Baroncelli R."/>
        </authorList>
    </citation>
    <scope>NUCLEOTIDE SEQUENCE</scope>
    <source>
        <strain evidence="4">Ca142</strain>
    </source>
</reference>
<name>A0A9P9XSZ3_9PEZI</name>
<feature type="domain" description="SWIM-type" evidence="3">
    <location>
        <begin position="161"/>
        <end position="196"/>
    </location>
</feature>
<protein>
    <recommendedName>
        <fullName evidence="3">SWIM-type domain-containing protein</fullName>
    </recommendedName>
</protein>
<evidence type="ECO:0000256" key="2">
    <source>
        <dbReference type="SAM" id="MobiDB-lite"/>
    </source>
</evidence>
<evidence type="ECO:0000313" key="4">
    <source>
        <dbReference type="EMBL" id="KAI3559131.1"/>
    </source>
</evidence>
<dbReference type="InterPro" id="IPR007527">
    <property type="entry name" value="Znf_SWIM"/>
</dbReference>
<keyword evidence="1" id="KW-0479">Metal-binding</keyword>
<accession>A0A9P9XSZ3</accession>
<evidence type="ECO:0000259" key="3">
    <source>
        <dbReference type="PROSITE" id="PS50966"/>
    </source>
</evidence>
<dbReference type="PROSITE" id="PS50966">
    <property type="entry name" value="ZF_SWIM"/>
    <property type="match status" value="1"/>
</dbReference>
<sequence>MSCSGQVEFDQCQLSNKSRTPSLEVQLSASSRSLKRTIQSIDSEASSRPESLEHESRDYSRRLMVGAAQRRPVGLRQRIIDGFLPCPELQALLTASLAPGADCQARASGPVTAGSGPDAAPTWISLRLRAVSGPTYVYSELRMKDQLNRAGCIIGHPTSPYGVSCATRRCSCDYCTDLEQRRHPCPHVGVFQIRAQRPSPFPVPLRLAGRAEWLASSWGTVNQLLLTELTADPAVLLFHSKCRPSNQACPASARPNARALGRRSMLVVVE</sequence>
<proteinExistence type="predicted"/>
<gene>
    <name evidence="4" type="ORF">CABS02_00106</name>
</gene>
<keyword evidence="1" id="KW-0863">Zinc-finger</keyword>
<keyword evidence="1" id="KW-0862">Zinc</keyword>
<dbReference type="Proteomes" id="UP001056436">
    <property type="component" value="Unassembled WGS sequence"/>
</dbReference>
<dbReference type="GO" id="GO:0008270">
    <property type="term" value="F:zinc ion binding"/>
    <property type="evidence" value="ECO:0007669"/>
    <property type="project" value="UniProtKB-KW"/>
</dbReference>
<dbReference type="EMBL" id="SDAQ01000001">
    <property type="protein sequence ID" value="KAI3559131.1"/>
    <property type="molecule type" value="Genomic_DNA"/>
</dbReference>
<comment type="caution">
    <text evidence="4">The sequence shown here is derived from an EMBL/GenBank/DDBJ whole genome shotgun (WGS) entry which is preliminary data.</text>
</comment>
<feature type="region of interest" description="Disordered" evidence="2">
    <location>
        <begin position="36"/>
        <end position="57"/>
    </location>
</feature>
<keyword evidence="5" id="KW-1185">Reference proteome</keyword>
<organism evidence="4 5">
    <name type="scientific">Colletotrichum abscissum</name>
    <dbReference type="NCBI Taxonomy" id="1671311"/>
    <lineage>
        <taxon>Eukaryota</taxon>
        <taxon>Fungi</taxon>
        <taxon>Dikarya</taxon>
        <taxon>Ascomycota</taxon>
        <taxon>Pezizomycotina</taxon>
        <taxon>Sordariomycetes</taxon>
        <taxon>Hypocreomycetidae</taxon>
        <taxon>Glomerellales</taxon>
        <taxon>Glomerellaceae</taxon>
        <taxon>Colletotrichum</taxon>
        <taxon>Colletotrichum acutatum species complex</taxon>
    </lineage>
</organism>
<dbReference type="OrthoDB" id="10623301at2759"/>
<feature type="compositionally biased region" description="Basic and acidic residues" evidence="2">
    <location>
        <begin position="45"/>
        <end position="57"/>
    </location>
</feature>
<evidence type="ECO:0000256" key="1">
    <source>
        <dbReference type="PROSITE-ProRule" id="PRU00325"/>
    </source>
</evidence>